<gene>
    <name evidence="1" type="ORF">PAPOLLO_LOCUS26913</name>
</gene>
<accession>A0A8S3YC86</accession>
<keyword evidence="2" id="KW-1185">Reference proteome</keyword>
<proteinExistence type="predicted"/>
<sequence length="203" mass="24137">MDYKSELLLDTVAFCDLSQFNPIPNNNNKILDLALSTSGNMTITNEKTLLKQDKHHPALRIDFQDSNSLNYKPLKVNESKRLNFYKCQYKTVKQRINNTNWSDLLHGADVDEAVARFYDVIYEIINDCTPTVKNRSNKYPKWFSPGLRRCMREKNKYHARYKKYKNPRDYDTFSLLRARCKKLINCCYNKYIRSIENALKKRR</sequence>
<protein>
    <submittedName>
        <fullName evidence="1">(apollo) hypothetical protein</fullName>
    </submittedName>
</protein>
<organism evidence="1 2">
    <name type="scientific">Parnassius apollo</name>
    <name type="common">Apollo butterfly</name>
    <name type="synonym">Papilio apollo</name>
    <dbReference type="NCBI Taxonomy" id="110799"/>
    <lineage>
        <taxon>Eukaryota</taxon>
        <taxon>Metazoa</taxon>
        <taxon>Ecdysozoa</taxon>
        <taxon>Arthropoda</taxon>
        <taxon>Hexapoda</taxon>
        <taxon>Insecta</taxon>
        <taxon>Pterygota</taxon>
        <taxon>Neoptera</taxon>
        <taxon>Endopterygota</taxon>
        <taxon>Lepidoptera</taxon>
        <taxon>Glossata</taxon>
        <taxon>Ditrysia</taxon>
        <taxon>Papilionoidea</taxon>
        <taxon>Papilionidae</taxon>
        <taxon>Parnassiinae</taxon>
        <taxon>Parnassini</taxon>
        <taxon>Parnassius</taxon>
        <taxon>Parnassius</taxon>
    </lineage>
</organism>
<evidence type="ECO:0000313" key="2">
    <source>
        <dbReference type="Proteomes" id="UP000691718"/>
    </source>
</evidence>
<dbReference type="OrthoDB" id="7479636at2759"/>
<dbReference type="AlphaFoldDB" id="A0A8S3YC86"/>
<dbReference type="EMBL" id="CAJQZP010001616">
    <property type="protein sequence ID" value="CAG5056804.1"/>
    <property type="molecule type" value="Genomic_DNA"/>
</dbReference>
<comment type="caution">
    <text evidence="1">The sequence shown here is derived from an EMBL/GenBank/DDBJ whole genome shotgun (WGS) entry which is preliminary data.</text>
</comment>
<dbReference type="Proteomes" id="UP000691718">
    <property type="component" value="Unassembled WGS sequence"/>
</dbReference>
<name>A0A8S3YC86_PARAO</name>
<evidence type="ECO:0000313" key="1">
    <source>
        <dbReference type="EMBL" id="CAG5056804.1"/>
    </source>
</evidence>
<reference evidence="1" key="1">
    <citation type="submission" date="2021-04" db="EMBL/GenBank/DDBJ databases">
        <authorList>
            <person name="Tunstrom K."/>
        </authorList>
    </citation>
    <scope>NUCLEOTIDE SEQUENCE</scope>
</reference>